<dbReference type="InterPro" id="IPR002347">
    <property type="entry name" value="SDR_fam"/>
</dbReference>
<dbReference type="InterPro" id="IPR020904">
    <property type="entry name" value="Sc_DH/Rdtase_CS"/>
</dbReference>
<dbReference type="RefSeq" id="WP_184281124.1">
    <property type="nucleotide sequence ID" value="NZ_BAAAPG010000002.1"/>
</dbReference>
<sequence length="261" mass="26987">MSAAPSGLAAFDLTGRTALVTGSSRGIGRTLAEGLTRAGARVAVHGRDARAAVDAAEQIARSTGADCTGVAFDVTDPDAVDDGIRSIEEQLGTPDILVNNAGIQRRAPIAEFSDEDWNALVQTNLSSVFHLSRRVAAGMIARGSGKIIQIGSVQSQLARPSIAAYAATKGAVAMFTKGLCADLAPHGIQANAIAPGYFATELTRPLVEDEEFSAWVRGRTPAGRWGDTVDLVGALVFLSSAASDFVNGQTLYVDGGMTAVV</sequence>
<accession>A0A7W9FA81</accession>
<dbReference type="InterPro" id="IPR057326">
    <property type="entry name" value="KR_dom"/>
</dbReference>
<gene>
    <name evidence="4" type="ORF">HD600_000332</name>
</gene>
<dbReference type="Proteomes" id="UP000517712">
    <property type="component" value="Unassembled WGS sequence"/>
</dbReference>
<evidence type="ECO:0000259" key="3">
    <source>
        <dbReference type="SMART" id="SM00822"/>
    </source>
</evidence>
<dbReference type="PANTHER" id="PTHR43669:SF14">
    <property type="entry name" value="OXIDOREDUCTASE"/>
    <property type="match status" value="1"/>
</dbReference>
<dbReference type="SMART" id="SM00822">
    <property type="entry name" value="PKS_KR"/>
    <property type="match status" value="1"/>
</dbReference>
<comment type="caution">
    <text evidence="4">The sequence shown here is derived from an EMBL/GenBank/DDBJ whole genome shotgun (WGS) entry which is preliminary data.</text>
</comment>
<dbReference type="PRINTS" id="PR00080">
    <property type="entry name" value="SDRFAMILY"/>
</dbReference>
<dbReference type="PANTHER" id="PTHR43669">
    <property type="entry name" value="5-KETO-D-GLUCONATE 5-REDUCTASE"/>
    <property type="match status" value="1"/>
</dbReference>
<evidence type="ECO:0000256" key="1">
    <source>
        <dbReference type="ARBA" id="ARBA00006484"/>
    </source>
</evidence>
<comment type="similarity">
    <text evidence="1">Belongs to the short-chain dehydrogenases/reductases (SDR) family.</text>
</comment>
<keyword evidence="5" id="KW-1185">Reference proteome</keyword>
<proteinExistence type="inferred from homology"/>
<name>A0A7W9FA81_9MICO</name>
<reference evidence="4 5" key="1">
    <citation type="submission" date="2020-08" db="EMBL/GenBank/DDBJ databases">
        <title>Sequencing the genomes of 1000 actinobacteria strains.</title>
        <authorList>
            <person name="Klenk H.-P."/>
        </authorList>
    </citation>
    <scope>NUCLEOTIDE SEQUENCE [LARGE SCALE GENOMIC DNA]</scope>
    <source>
        <strain evidence="4 5">DSM 24823</strain>
    </source>
</reference>
<dbReference type="FunFam" id="3.40.50.720:FF:000084">
    <property type="entry name" value="Short-chain dehydrogenase reductase"/>
    <property type="match status" value="1"/>
</dbReference>
<dbReference type="AlphaFoldDB" id="A0A7W9FA81"/>
<dbReference type="PROSITE" id="PS00061">
    <property type="entry name" value="ADH_SHORT"/>
    <property type="match status" value="1"/>
</dbReference>
<dbReference type="Pfam" id="PF13561">
    <property type="entry name" value="adh_short_C2"/>
    <property type="match status" value="1"/>
</dbReference>
<protein>
    <submittedName>
        <fullName evidence="4">Gluconate 5-dehydrogenase</fullName>
        <ecNumber evidence="4">1.1.1.69</ecNumber>
    </submittedName>
</protein>
<organism evidence="4 5">
    <name type="scientific">Microbacterium ginsengiterrae</name>
    <dbReference type="NCBI Taxonomy" id="546115"/>
    <lineage>
        <taxon>Bacteria</taxon>
        <taxon>Bacillati</taxon>
        <taxon>Actinomycetota</taxon>
        <taxon>Actinomycetes</taxon>
        <taxon>Micrococcales</taxon>
        <taxon>Microbacteriaceae</taxon>
        <taxon>Microbacterium</taxon>
    </lineage>
</organism>
<evidence type="ECO:0000313" key="5">
    <source>
        <dbReference type="Proteomes" id="UP000517712"/>
    </source>
</evidence>
<evidence type="ECO:0000256" key="2">
    <source>
        <dbReference type="ARBA" id="ARBA00023002"/>
    </source>
</evidence>
<evidence type="ECO:0000313" key="4">
    <source>
        <dbReference type="EMBL" id="MBB5741835.1"/>
    </source>
</evidence>
<dbReference type="EMBL" id="JACHMU010000001">
    <property type="protein sequence ID" value="MBB5741835.1"/>
    <property type="molecule type" value="Genomic_DNA"/>
</dbReference>
<feature type="domain" description="Ketoreductase" evidence="3">
    <location>
        <begin position="16"/>
        <end position="196"/>
    </location>
</feature>
<dbReference type="PRINTS" id="PR00081">
    <property type="entry name" value="GDHRDH"/>
</dbReference>
<dbReference type="Gene3D" id="3.40.50.720">
    <property type="entry name" value="NAD(P)-binding Rossmann-like Domain"/>
    <property type="match status" value="1"/>
</dbReference>
<dbReference type="InterPro" id="IPR036291">
    <property type="entry name" value="NAD(P)-bd_dom_sf"/>
</dbReference>
<keyword evidence="2 4" id="KW-0560">Oxidoreductase</keyword>
<dbReference type="EC" id="1.1.1.69" evidence="4"/>
<dbReference type="SUPFAM" id="SSF51735">
    <property type="entry name" value="NAD(P)-binding Rossmann-fold domains"/>
    <property type="match status" value="1"/>
</dbReference>
<dbReference type="GO" id="GO:0008874">
    <property type="term" value="F:gluconate 5-dehydrogenase activity"/>
    <property type="evidence" value="ECO:0007669"/>
    <property type="project" value="UniProtKB-EC"/>
</dbReference>